<dbReference type="EMBL" id="UOFC01000293">
    <property type="protein sequence ID" value="VAW49605.1"/>
    <property type="molecule type" value="Genomic_DNA"/>
</dbReference>
<dbReference type="AlphaFoldDB" id="A0A3B0W1A5"/>
<gene>
    <name evidence="1" type="ORF">MNBD_GAMMA03-900</name>
</gene>
<name>A0A3B0W1A5_9ZZZZ</name>
<proteinExistence type="predicted"/>
<reference evidence="1" key="1">
    <citation type="submission" date="2018-06" db="EMBL/GenBank/DDBJ databases">
        <authorList>
            <person name="Zhirakovskaya E."/>
        </authorList>
    </citation>
    <scope>NUCLEOTIDE SEQUENCE</scope>
</reference>
<sequence length="61" mass="7343">MNNILTKLQIDQQQWQQALKSTERIERITTNSEEVYWLKKSTPSRGVLRYYALNLFSKLLR</sequence>
<organism evidence="1">
    <name type="scientific">hydrothermal vent metagenome</name>
    <dbReference type="NCBI Taxonomy" id="652676"/>
    <lineage>
        <taxon>unclassified sequences</taxon>
        <taxon>metagenomes</taxon>
        <taxon>ecological metagenomes</taxon>
    </lineage>
</organism>
<accession>A0A3B0W1A5</accession>
<protein>
    <submittedName>
        <fullName evidence="1">Uncharacterized protein</fullName>
    </submittedName>
</protein>
<evidence type="ECO:0000313" key="1">
    <source>
        <dbReference type="EMBL" id="VAW49605.1"/>
    </source>
</evidence>
<feature type="non-terminal residue" evidence="1">
    <location>
        <position position="61"/>
    </location>
</feature>